<name>A0A9Q0YP74_HOLLE</name>
<dbReference type="GO" id="GO:0003700">
    <property type="term" value="F:DNA-binding transcription factor activity"/>
    <property type="evidence" value="ECO:0007669"/>
    <property type="project" value="InterPro"/>
</dbReference>
<protein>
    <submittedName>
        <fullName evidence="2">Calcium-responsive transcription factor</fullName>
    </submittedName>
</protein>
<evidence type="ECO:0000313" key="3">
    <source>
        <dbReference type="Proteomes" id="UP001152320"/>
    </source>
</evidence>
<dbReference type="PANTHER" id="PTHR47456">
    <property type="entry name" value="PHD-TYPE DOMAIN-CONTAINING PROTEIN"/>
    <property type="match status" value="1"/>
</dbReference>
<gene>
    <name evidence="2" type="ORF">HOLleu_35048</name>
</gene>
<accession>A0A9Q0YP74</accession>
<dbReference type="PANTHER" id="PTHR47456:SF1">
    <property type="entry name" value="PHD-TYPE DOMAIN-CONTAINING PROTEIN"/>
    <property type="match status" value="1"/>
</dbReference>
<reference evidence="2" key="1">
    <citation type="submission" date="2021-10" db="EMBL/GenBank/DDBJ databases">
        <title>Tropical sea cucumber genome reveals ecological adaptation and Cuvierian tubules defense mechanism.</title>
        <authorList>
            <person name="Chen T."/>
        </authorList>
    </citation>
    <scope>NUCLEOTIDE SEQUENCE</scope>
    <source>
        <strain evidence="2">Nanhai2018</strain>
        <tissue evidence="2">Muscle</tissue>
    </source>
</reference>
<dbReference type="Pfam" id="PF15299">
    <property type="entry name" value="ALS2CR8"/>
    <property type="match status" value="1"/>
</dbReference>
<dbReference type="InterPro" id="IPR029309">
    <property type="entry name" value="CaRF"/>
</dbReference>
<sequence length="498" mass="57067">MALYFVMYYRLQWSCKKMASEEEATELSEPFEIDEKLLDSQFPKLFYVSKPEDAYGIIREYELKTVSKFITYRETKGFGHFSSLSSHIGEGQTKMKRGHKILWTDGTEVTEKIPYDGIPYILLGSKIMDCMYGPDRCKSLKAKKKLDDPEKGELSKKKKSRCESRKVDCPAQIYMREVQKFPEFKIPFNSAYNRRVMSKGLRKALQEDLDIGERRIYVSLPRLVAHQGHTVGRESEEKFSLDPRVRDKIYEMVYQHIFNTAELQKKAYDFVKNELFHGRDPPPMTNRRYFPNVRVIKSYCYQARIKMRNKGIDVPLPKVPERTKKPGPPKKSQGGTSKGRGDEGNAAAHSLLLLDQPIREEEVDTTSGGFEEAAESAADNLGQIESIILDKEDLEYQMIEKQECLTLLSHLKTLTEATTVADKGILSEVKGHLLEAVSKLHSPLMLSTQITENPAKKRKLQDEMEDSSADTIIPIRLQKDPTTNKHVVIIDSEAWPPL</sequence>
<evidence type="ECO:0000313" key="2">
    <source>
        <dbReference type="EMBL" id="KAJ8024975.1"/>
    </source>
</evidence>
<dbReference type="OrthoDB" id="8907856at2759"/>
<organism evidence="2 3">
    <name type="scientific">Holothuria leucospilota</name>
    <name type="common">Black long sea cucumber</name>
    <name type="synonym">Mertensiothuria leucospilota</name>
    <dbReference type="NCBI Taxonomy" id="206669"/>
    <lineage>
        <taxon>Eukaryota</taxon>
        <taxon>Metazoa</taxon>
        <taxon>Echinodermata</taxon>
        <taxon>Eleutherozoa</taxon>
        <taxon>Echinozoa</taxon>
        <taxon>Holothuroidea</taxon>
        <taxon>Aspidochirotacea</taxon>
        <taxon>Aspidochirotida</taxon>
        <taxon>Holothuriidae</taxon>
        <taxon>Holothuria</taxon>
    </lineage>
</organism>
<comment type="caution">
    <text evidence="2">The sequence shown here is derived from an EMBL/GenBank/DDBJ whole genome shotgun (WGS) entry which is preliminary data.</text>
</comment>
<evidence type="ECO:0000256" key="1">
    <source>
        <dbReference type="SAM" id="MobiDB-lite"/>
    </source>
</evidence>
<proteinExistence type="predicted"/>
<dbReference type="Proteomes" id="UP001152320">
    <property type="component" value="Chromosome 18"/>
</dbReference>
<dbReference type="EMBL" id="JAIZAY010000018">
    <property type="protein sequence ID" value="KAJ8024975.1"/>
    <property type="molecule type" value="Genomic_DNA"/>
</dbReference>
<dbReference type="AlphaFoldDB" id="A0A9Q0YP74"/>
<feature type="region of interest" description="Disordered" evidence="1">
    <location>
        <begin position="312"/>
        <end position="344"/>
    </location>
</feature>
<keyword evidence="3" id="KW-1185">Reference proteome</keyword>